<accession>A0A9P0IUU5</accession>
<evidence type="ECO:0000313" key="2">
    <source>
        <dbReference type="EMBL" id="CAH1716867.1"/>
    </source>
</evidence>
<dbReference type="Proteomes" id="UP001154329">
    <property type="component" value="Chromosome 1"/>
</dbReference>
<dbReference type="AlphaFoldDB" id="A0A9P0IUU5"/>
<protein>
    <submittedName>
        <fullName evidence="2">Uncharacterized protein</fullName>
    </submittedName>
</protein>
<organism evidence="2 3">
    <name type="scientific">Aphis gossypii</name>
    <name type="common">Cotton aphid</name>
    <dbReference type="NCBI Taxonomy" id="80765"/>
    <lineage>
        <taxon>Eukaryota</taxon>
        <taxon>Metazoa</taxon>
        <taxon>Ecdysozoa</taxon>
        <taxon>Arthropoda</taxon>
        <taxon>Hexapoda</taxon>
        <taxon>Insecta</taxon>
        <taxon>Pterygota</taxon>
        <taxon>Neoptera</taxon>
        <taxon>Paraneoptera</taxon>
        <taxon>Hemiptera</taxon>
        <taxon>Sternorrhyncha</taxon>
        <taxon>Aphidomorpha</taxon>
        <taxon>Aphidoidea</taxon>
        <taxon>Aphididae</taxon>
        <taxon>Aphidini</taxon>
        <taxon>Aphis</taxon>
        <taxon>Aphis</taxon>
    </lineage>
</organism>
<gene>
    <name evidence="2" type="ORF">APHIGO_LOCUS3745</name>
</gene>
<reference evidence="2" key="1">
    <citation type="submission" date="2022-02" db="EMBL/GenBank/DDBJ databases">
        <authorList>
            <person name="King R."/>
        </authorList>
    </citation>
    <scope>NUCLEOTIDE SEQUENCE</scope>
</reference>
<evidence type="ECO:0000313" key="3">
    <source>
        <dbReference type="Proteomes" id="UP001154329"/>
    </source>
</evidence>
<keyword evidence="3" id="KW-1185">Reference proteome</keyword>
<dbReference type="EMBL" id="OU899034">
    <property type="protein sequence ID" value="CAH1716867.1"/>
    <property type="molecule type" value="Genomic_DNA"/>
</dbReference>
<name>A0A9P0IUU5_APHGO</name>
<sequence>MPPPPPLPPSSPHRHRRHSTPSSSAIDSTCSGVAGEVVAESGVRIVRCNGGPRTYIRLARSEGRERRATAMATGHDISSAVNQHTHARTSAREFRFANVFSAIRTTAVDAGTEVDCSRRCFAKLTNELGKDVNSLRQFSYYLHELTNFTSRVLDICSRFKYITKRRQLIAKCNSRSSTEIHDIYRYLSSVYSVCFRSRPSTHTVENRR</sequence>
<evidence type="ECO:0000256" key="1">
    <source>
        <dbReference type="SAM" id="MobiDB-lite"/>
    </source>
</evidence>
<proteinExistence type="predicted"/>
<feature type="region of interest" description="Disordered" evidence="1">
    <location>
        <begin position="1"/>
        <end position="29"/>
    </location>
</feature>
<reference evidence="2" key="2">
    <citation type="submission" date="2022-10" db="EMBL/GenBank/DDBJ databases">
        <authorList>
            <consortium name="ENA_rothamsted_submissions"/>
            <consortium name="culmorum"/>
            <person name="King R."/>
        </authorList>
    </citation>
    <scope>NUCLEOTIDE SEQUENCE</scope>
</reference>
<feature type="compositionally biased region" description="Pro residues" evidence="1">
    <location>
        <begin position="1"/>
        <end position="11"/>
    </location>
</feature>